<dbReference type="EMBL" id="JACHMV010000001">
    <property type="protein sequence ID" value="MBB4778621.1"/>
    <property type="molecule type" value="Genomic_DNA"/>
</dbReference>
<protein>
    <submittedName>
        <fullName evidence="3">Uncharacterized protein</fullName>
    </submittedName>
</protein>
<dbReference type="Proteomes" id="UP000549343">
    <property type="component" value="Unassembled WGS sequence"/>
</dbReference>
<evidence type="ECO:0000313" key="5">
    <source>
        <dbReference type="Proteomes" id="UP001501427"/>
    </source>
</evidence>
<organism evidence="3 4">
    <name type="scientific">Actinomadura livida</name>
    <dbReference type="NCBI Taxonomy" id="79909"/>
    <lineage>
        <taxon>Bacteria</taxon>
        <taxon>Bacillati</taxon>
        <taxon>Actinomycetota</taxon>
        <taxon>Actinomycetes</taxon>
        <taxon>Streptosporangiales</taxon>
        <taxon>Thermomonosporaceae</taxon>
        <taxon>Actinomadura</taxon>
    </lineage>
</organism>
<proteinExistence type="predicted"/>
<evidence type="ECO:0000313" key="4">
    <source>
        <dbReference type="Proteomes" id="UP000549343"/>
    </source>
</evidence>
<comment type="caution">
    <text evidence="3">The sequence shown here is derived from an EMBL/GenBank/DDBJ whole genome shotgun (WGS) entry which is preliminary data.</text>
</comment>
<dbReference type="Proteomes" id="UP001501427">
    <property type="component" value="Unassembled WGS sequence"/>
</dbReference>
<reference evidence="5" key="2">
    <citation type="journal article" date="2019" name="Int. J. Syst. Evol. Microbiol.">
        <title>The Global Catalogue of Microorganisms (GCM) 10K type strain sequencing project: providing services to taxonomists for standard genome sequencing and annotation.</title>
        <authorList>
            <consortium name="The Broad Institute Genomics Platform"/>
            <consortium name="The Broad Institute Genome Sequencing Center for Infectious Disease"/>
            <person name="Wu L."/>
            <person name="Ma J."/>
        </authorList>
    </citation>
    <scope>NUCLEOTIDE SEQUENCE [LARGE SCALE GENOMIC DNA]</scope>
    <source>
        <strain evidence="5">JCM 10667</strain>
    </source>
</reference>
<sequence length="52" mass="6016">MRAIHNNPVPAPFAKTKKKGKRKNADFTSVKFANNNRRNARQLPTRQLNRGR</sequence>
<dbReference type="RefSeq" id="WP_165965871.1">
    <property type="nucleotide sequence ID" value="NZ_BAAAHD010000065.1"/>
</dbReference>
<reference evidence="2" key="4">
    <citation type="submission" date="2023-12" db="EMBL/GenBank/DDBJ databases">
        <authorList>
            <person name="Sun Q."/>
            <person name="Inoue M."/>
        </authorList>
    </citation>
    <scope>NUCLEOTIDE SEQUENCE</scope>
    <source>
        <strain evidence="2">JCM 10667</strain>
    </source>
</reference>
<reference evidence="2" key="1">
    <citation type="journal article" date="2014" name="Int. J. Syst. Evol. Microbiol.">
        <title>Complete genome of a new Firmicutes species belonging to the dominant human colonic microbiota ('Ruminococcus bicirculans') reveals two chromosomes and a selective capacity to utilize plant glucans.</title>
        <authorList>
            <consortium name="NISC Comparative Sequencing Program"/>
            <person name="Wegmann U."/>
            <person name="Louis P."/>
            <person name="Goesmann A."/>
            <person name="Henrissat B."/>
            <person name="Duncan S.H."/>
            <person name="Flint H.J."/>
        </authorList>
    </citation>
    <scope>NUCLEOTIDE SEQUENCE</scope>
    <source>
        <strain evidence="2">JCM 10667</strain>
    </source>
</reference>
<accession>A0A7W7IKK5</accession>
<evidence type="ECO:0000313" key="3">
    <source>
        <dbReference type="EMBL" id="MBB4778621.1"/>
    </source>
</evidence>
<dbReference type="AlphaFoldDB" id="A0A7W7IKK5"/>
<feature type="compositionally biased region" description="Polar residues" evidence="1">
    <location>
        <begin position="31"/>
        <end position="52"/>
    </location>
</feature>
<dbReference type="EMBL" id="BAAAHD010000065">
    <property type="protein sequence ID" value="GAA0587735.1"/>
    <property type="molecule type" value="Genomic_DNA"/>
</dbReference>
<reference evidence="3 4" key="3">
    <citation type="submission" date="2020-08" db="EMBL/GenBank/DDBJ databases">
        <title>Sequencing the genomes of 1000 actinobacteria strains.</title>
        <authorList>
            <person name="Klenk H.-P."/>
        </authorList>
    </citation>
    <scope>NUCLEOTIDE SEQUENCE [LARGE SCALE GENOMIC DNA]</scope>
    <source>
        <strain evidence="3 4">DSM 44772</strain>
    </source>
</reference>
<feature type="region of interest" description="Disordered" evidence="1">
    <location>
        <begin position="1"/>
        <end position="52"/>
    </location>
</feature>
<gene>
    <name evidence="3" type="ORF">F4557_007039</name>
    <name evidence="2" type="ORF">GCM10009546_57640</name>
</gene>
<name>A0A7W7IKK5_9ACTN</name>
<evidence type="ECO:0000256" key="1">
    <source>
        <dbReference type="SAM" id="MobiDB-lite"/>
    </source>
</evidence>
<evidence type="ECO:0000313" key="2">
    <source>
        <dbReference type="EMBL" id="GAA0587735.1"/>
    </source>
</evidence>
<keyword evidence="5" id="KW-1185">Reference proteome</keyword>